<evidence type="ECO:0000259" key="1">
    <source>
        <dbReference type="Pfam" id="PF00248"/>
    </source>
</evidence>
<feature type="domain" description="NADP-dependent oxidoreductase" evidence="1">
    <location>
        <begin position="16"/>
        <end position="238"/>
    </location>
</feature>
<reference evidence="2 3" key="1">
    <citation type="submission" date="2023-10" db="EMBL/GenBank/DDBJ databases">
        <title>Novel methanotroph of the genus Methylocapsa from a subarctic wetland.</title>
        <authorList>
            <person name="Belova S.E."/>
            <person name="Oshkin I.Y."/>
            <person name="Miroshnikov K."/>
            <person name="Dedysh S.N."/>
        </authorList>
    </citation>
    <scope>NUCLEOTIDE SEQUENCE [LARGE SCALE GENOMIC DNA]</scope>
    <source>
        <strain evidence="2 3">RX1</strain>
    </source>
</reference>
<dbReference type="EMBL" id="CP136862">
    <property type="protein sequence ID" value="WOJ89637.1"/>
    <property type="molecule type" value="Genomic_DNA"/>
</dbReference>
<dbReference type="SUPFAM" id="SSF51430">
    <property type="entry name" value="NAD(P)-linked oxidoreductase"/>
    <property type="match status" value="1"/>
</dbReference>
<organism evidence="2 3">
    <name type="scientific">Methylocapsa polymorpha</name>
    <dbReference type="NCBI Taxonomy" id="3080828"/>
    <lineage>
        <taxon>Bacteria</taxon>
        <taxon>Pseudomonadati</taxon>
        <taxon>Pseudomonadota</taxon>
        <taxon>Alphaproteobacteria</taxon>
        <taxon>Hyphomicrobiales</taxon>
        <taxon>Beijerinckiaceae</taxon>
        <taxon>Methylocapsa</taxon>
    </lineage>
</organism>
<dbReference type="Pfam" id="PF00248">
    <property type="entry name" value="Aldo_ket_red"/>
    <property type="match status" value="1"/>
</dbReference>
<dbReference type="PANTHER" id="PTHR43312">
    <property type="entry name" value="D-THREO-ALDOSE 1-DEHYDROGENASE"/>
    <property type="match status" value="1"/>
</dbReference>
<dbReference type="PANTHER" id="PTHR43312:SF1">
    <property type="entry name" value="NADP-DEPENDENT OXIDOREDUCTASE DOMAIN-CONTAINING PROTEIN"/>
    <property type="match status" value="1"/>
</dbReference>
<dbReference type="InterPro" id="IPR023210">
    <property type="entry name" value="NADP_OxRdtase_dom"/>
</dbReference>
<evidence type="ECO:0000313" key="2">
    <source>
        <dbReference type="EMBL" id="WOJ89637.1"/>
    </source>
</evidence>
<dbReference type="RefSeq" id="WP_407339082.1">
    <property type="nucleotide sequence ID" value="NZ_CP136862.1"/>
</dbReference>
<dbReference type="InterPro" id="IPR036812">
    <property type="entry name" value="NAD(P)_OxRdtase_dom_sf"/>
</dbReference>
<evidence type="ECO:0000313" key="3">
    <source>
        <dbReference type="Proteomes" id="UP001626536"/>
    </source>
</evidence>
<proteinExistence type="predicted"/>
<dbReference type="Gene3D" id="3.20.20.100">
    <property type="entry name" value="NADP-dependent oxidoreductase domain"/>
    <property type="match status" value="1"/>
</dbReference>
<gene>
    <name evidence="2" type="ORF">RZS28_17930</name>
</gene>
<sequence length="321" mass="34262">MRTVVCPGLGRQVSALGFGCASLGSRVSETHGRRALDSAFERGVNWFDVAPAYGDGEAEAILGRFLPGRRDRVVVSTKFGWPAPAISAGVRLLRPAARALGKLFPQLLADVAVTRPESYRNPLRADLVESSVVESLRRLRADYVDVLALDEPSPEECADEAILRALQRIVEKGYARAISIAGTPEAIAAGAGASALFGVAQFADSPFDQAAEHLRAALSGETSLFFVTHGIFGRGVFDRILRLLGTDGGRLAALASQLGYGPPFLASELLLDYAFANNPDGVVLASMYNQAHLELNCARASNPPRGDVGPFVRKYFVEGHP</sequence>
<dbReference type="Proteomes" id="UP001626536">
    <property type="component" value="Chromosome"/>
</dbReference>
<protein>
    <submittedName>
        <fullName evidence="2">Aldo/keto reductase</fullName>
    </submittedName>
</protein>
<accession>A0ABZ0HQR1</accession>
<keyword evidence="3" id="KW-1185">Reference proteome</keyword>
<dbReference type="InterPro" id="IPR053135">
    <property type="entry name" value="AKR2_Oxidoreductase"/>
</dbReference>
<name>A0ABZ0HQR1_9HYPH</name>